<reference evidence="2" key="1">
    <citation type="submission" date="2020-11" db="EMBL/GenBank/DDBJ databases">
        <authorList>
            <consortium name="DOE Joint Genome Institute"/>
            <person name="Ahrendt S."/>
            <person name="Riley R."/>
            <person name="Andreopoulos W."/>
            <person name="LaButti K."/>
            <person name="Pangilinan J."/>
            <person name="Ruiz-duenas F.J."/>
            <person name="Barrasa J.M."/>
            <person name="Sanchez-Garcia M."/>
            <person name="Camarero S."/>
            <person name="Miyauchi S."/>
            <person name="Serrano A."/>
            <person name="Linde D."/>
            <person name="Babiker R."/>
            <person name="Drula E."/>
            <person name="Ayuso-Fernandez I."/>
            <person name="Pacheco R."/>
            <person name="Padilla G."/>
            <person name="Ferreira P."/>
            <person name="Barriuso J."/>
            <person name="Kellner H."/>
            <person name="Castanera R."/>
            <person name="Alfaro M."/>
            <person name="Ramirez L."/>
            <person name="Pisabarro A.G."/>
            <person name="Kuo A."/>
            <person name="Tritt A."/>
            <person name="Lipzen A."/>
            <person name="He G."/>
            <person name="Yan M."/>
            <person name="Ng V."/>
            <person name="Cullen D."/>
            <person name="Martin F."/>
            <person name="Rosso M.-N."/>
            <person name="Henrissat B."/>
            <person name="Hibbett D."/>
            <person name="Martinez A.T."/>
            <person name="Grigoriev I.V."/>
        </authorList>
    </citation>
    <scope>NUCLEOTIDE SEQUENCE</scope>
    <source>
        <strain evidence="2">AH 44721</strain>
    </source>
</reference>
<dbReference type="SUPFAM" id="SSF52047">
    <property type="entry name" value="RNI-like"/>
    <property type="match status" value="1"/>
</dbReference>
<name>A0A9P5P0T7_GYMJU</name>
<dbReference type="Gene3D" id="3.80.10.10">
    <property type="entry name" value="Ribonuclease Inhibitor"/>
    <property type="match status" value="1"/>
</dbReference>
<sequence length="946" mass="106729">MSFLDFSLQLSATRPCTLRPFSLSSFYPIPRAIHYDLSPSPSSAAFSVASIMPPSSSLPQMPLELVLSFIESAAAQVDHDAYVDLLTSCSLVCRAWSTPAQKALFSKVTLRSQRACESFLNAVDRSTVHGAVLGDAVKNLRVVLDHNQPSSLHHHSFALAVNACPNLSELEISLYGCAEPGQDIVGAPDVSRLRRTAPSFDEQTLALLKSGPTIKRLRFDNWSENQQSIFQLLDIWPSLQFLAVGGTSPQLPQGTLPAFPACLRGLRLNFQANPSIDFLKWLLHNSTVSLRTLNLERDPSFDVFEYLINTHGSTLRSISFPAFGSHDCMALIAKCINLKELRTENQACPPTLYKHLPKRLECLAFGLDRDTSLTPILEVVKASDALKSLDVQLWEGGSQHSLFDSLKIACVYRGIELNTTSNLRAFRNVIATLTCGFSTLYHNPTMASSLSSVVSNLVRASMGNSVPPSVTDDDLDRHVAELIVREAKKKAERYGQQGIRAYISNNIDSNAPKANKRFLSSIIKSTDDHNKTILRAQAQAAQEIKREREEQERRQRRARAAEAAEAERLRRSGRSSKRKRGNDDEGWDRWDGRTAERKKVSRNWENWDGRDEDGEKGERERMRRRRSRSRSPSRSRDNRSEIKSRPHREDDESDGDTSYRRRRRHGHSRSSSPARDDSRHDSRHEDSSKRTKRKRSRERSERRSRRPSRSLSPRHRSLSRSSQTDDSKQRKRRRSRSPRYALDDILDDQPPRRVTPAMTDSIPEDKEVDLRQQLKDSRQAEPRRSSPQTDPGPSSGPKVGISLKSVPSRSSSLSSRSPGPGPQLPVQLPSKMDRYFEESYDPRLDVAPLEAPKVPATGLIDNAEFEGWDAMLELIRLRRQDKEDKKRLERLGLLPKEKSKSKKRGVVVDSGPAVADRWSGEAVSVMDIEYKKRGTVREWDLGKEAL</sequence>
<feature type="compositionally biased region" description="Basic and acidic residues" evidence="1">
    <location>
        <begin position="581"/>
        <end position="590"/>
    </location>
</feature>
<dbReference type="PANTHER" id="PTHR40132">
    <property type="entry name" value="PRE-MRNA-SPLICING FACTOR 38B"/>
    <property type="match status" value="1"/>
</dbReference>
<feature type="compositionally biased region" description="Basic and acidic residues" evidence="1">
    <location>
        <begin position="543"/>
        <end position="570"/>
    </location>
</feature>
<feature type="compositionally biased region" description="Basic and acidic residues" evidence="1">
    <location>
        <begin position="634"/>
        <end position="650"/>
    </location>
</feature>
<dbReference type="EMBL" id="JADNYJ010000002">
    <property type="protein sequence ID" value="KAF8913173.1"/>
    <property type="molecule type" value="Genomic_DNA"/>
</dbReference>
<comment type="caution">
    <text evidence="2">The sequence shown here is derived from an EMBL/GenBank/DDBJ whole genome shotgun (WGS) entry which is preliminary data.</text>
</comment>
<evidence type="ECO:0000256" key="1">
    <source>
        <dbReference type="SAM" id="MobiDB-lite"/>
    </source>
</evidence>
<dbReference type="InterPro" id="IPR032675">
    <property type="entry name" value="LRR_dom_sf"/>
</dbReference>
<feature type="region of interest" description="Disordered" evidence="1">
    <location>
        <begin position="606"/>
        <end position="829"/>
    </location>
</feature>
<feature type="region of interest" description="Disordered" evidence="1">
    <location>
        <begin position="538"/>
        <end position="590"/>
    </location>
</feature>
<keyword evidence="3" id="KW-1185">Reference proteome</keyword>
<feature type="compositionally biased region" description="Basic residues" evidence="1">
    <location>
        <begin position="690"/>
        <end position="718"/>
    </location>
</feature>
<feature type="compositionally biased region" description="Low complexity" evidence="1">
    <location>
        <begin position="802"/>
        <end position="829"/>
    </location>
</feature>
<proteinExistence type="predicted"/>
<evidence type="ECO:0000313" key="3">
    <source>
        <dbReference type="Proteomes" id="UP000724874"/>
    </source>
</evidence>
<dbReference type="PANTHER" id="PTHR40132:SF1">
    <property type="entry name" value="PRE-MRNA-SPLICING FACTOR 38B"/>
    <property type="match status" value="1"/>
</dbReference>
<organism evidence="2 3">
    <name type="scientific">Gymnopilus junonius</name>
    <name type="common">Spectacular rustgill mushroom</name>
    <name type="synonym">Gymnopilus spectabilis subsp. junonius</name>
    <dbReference type="NCBI Taxonomy" id="109634"/>
    <lineage>
        <taxon>Eukaryota</taxon>
        <taxon>Fungi</taxon>
        <taxon>Dikarya</taxon>
        <taxon>Basidiomycota</taxon>
        <taxon>Agaricomycotina</taxon>
        <taxon>Agaricomycetes</taxon>
        <taxon>Agaricomycetidae</taxon>
        <taxon>Agaricales</taxon>
        <taxon>Agaricineae</taxon>
        <taxon>Hymenogastraceae</taxon>
        <taxon>Gymnopilus</taxon>
    </lineage>
</organism>
<feature type="compositionally biased region" description="Basic residues" evidence="1">
    <location>
        <begin position="622"/>
        <end position="633"/>
    </location>
</feature>
<gene>
    <name evidence="2" type="ORF">CPB84DRAFT_1670969</name>
</gene>
<dbReference type="Proteomes" id="UP000724874">
    <property type="component" value="Unassembled WGS sequence"/>
</dbReference>
<evidence type="ECO:0000313" key="2">
    <source>
        <dbReference type="EMBL" id="KAF8913173.1"/>
    </source>
</evidence>
<accession>A0A9P5P0T7</accession>
<feature type="compositionally biased region" description="Basic residues" evidence="1">
    <location>
        <begin position="571"/>
        <end position="580"/>
    </location>
</feature>
<feature type="compositionally biased region" description="Basic and acidic residues" evidence="1">
    <location>
        <begin position="674"/>
        <end position="689"/>
    </location>
</feature>
<protein>
    <submittedName>
        <fullName evidence="2">Uncharacterized protein</fullName>
    </submittedName>
</protein>
<dbReference type="OrthoDB" id="2522283at2759"/>
<feature type="compositionally biased region" description="Basic and acidic residues" evidence="1">
    <location>
        <begin position="763"/>
        <end position="784"/>
    </location>
</feature>
<dbReference type="AlphaFoldDB" id="A0A9P5P0T7"/>